<accession>A0A6G3MJQ2</accession>
<proteinExistence type="predicted"/>
<dbReference type="AlphaFoldDB" id="A0A6G3MJQ2"/>
<name>A0A6G3MJQ2_HENSL</name>
<keyword evidence="2" id="KW-0456">Lyase</keyword>
<dbReference type="PANTHER" id="PTHR10067:SF6">
    <property type="entry name" value="PHOSPHATIDYLSERINE DECARBOXYLASE PROENZYME, MITOCHONDRIAL"/>
    <property type="match status" value="1"/>
</dbReference>
<reference evidence="3" key="1">
    <citation type="submission" date="2018-11" db="EMBL/GenBank/DDBJ databases">
        <title>Henneguya salminicola genome and transcriptome.</title>
        <authorList>
            <person name="Yahalomi D."/>
            <person name="Atkinson S.D."/>
            <person name="Neuhof M."/>
            <person name="Chang E.S."/>
            <person name="Philippe H."/>
            <person name="Cartwright P."/>
            <person name="Bartholomew J.L."/>
            <person name="Huchon D."/>
        </authorList>
    </citation>
    <scope>NUCLEOTIDE SEQUENCE</scope>
    <source>
        <strain evidence="3">Hz1</strain>
        <tissue evidence="3">Whole</tissue>
    </source>
</reference>
<dbReference type="EMBL" id="GHBP01007526">
    <property type="protein sequence ID" value="NDJ94272.1"/>
    <property type="molecule type" value="Transcribed_RNA"/>
</dbReference>
<dbReference type="Pfam" id="PF02666">
    <property type="entry name" value="PS_Dcarbxylase"/>
    <property type="match status" value="1"/>
</dbReference>
<dbReference type="InterPro" id="IPR003817">
    <property type="entry name" value="PS_Dcarbxylase"/>
</dbReference>
<dbReference type="PANTHER" id="PTHR10067">
    <property type="entry name" value="PHOSPHATIDYLSERINE DECARBOXYLASE"/>
    <property type="match status" value="1"/>
</dbReference>
<sequence>MDLGMSYKLPNSYFNQTLEKTLCANHRVIIAGYSDWGQFFYVPVGALNVGRIVLTKQNTEYENNYNSESIRFNNTTVDYEKKEEVGYFVFGSTIAMIFQAPSDRKFLIEKHQHITLFQPLLS</sequence>
<evidence type="ECO:0000256" key="1">
    <source>
        <dbReference type="ARBA" id="ARBA00022793"/>
    </source>
</evidence>
<dbReference type="OrthoDB" id="4330at2759"/>
<keyword evidence="1" id="KW-0210">Decarboxylase</keyword>
<evidence type="ECO:0000256" key="2">
    <source>
        <dbReference type="ARBA" id="ARBA00023239"/>
    </source>
</evidence>
<organism evidence="3">
    <name type="scientific">Henneguya salminicola</name>
    <name type="common">Myxosporean</name>
    <dbReference type="NCBI Taxonomy" id="69463"/>
    <lineage>
        <taxon>Eukaryota</taxon>
        <taxon>Metazoa</taxon>
        <taxon>Cnidaria</taxon>
        <taxon>Myxozoa</taxon>
        <taxon>Myxosporea</taxon>
        <taxon>Bivalvulida</taxon>
        <taxon>Platysporina</taxon>
        <taxon>Myxobolidae</taxon>
        <taxon>Henneguya</taxon>
    </lineage>
</organism>
<dbReference type="GO" id="GO:0005739">
    <property type="term" value="C:mitochondrion"/>
    <property type="evidence" value="ECO:0007669"/>
    <property type="project" value="TreeGrafter"/>
</dbReference>
<dbReference type="GO" id="GO:0006646">
    <property type="term" value="P:phosphatidylethanolamine biosynthetic process"/>
    <property type="evidence" value="ECO:0007669"/>
    <property type="project" value="TreeGrafter"/>
</dbReference>
<evidence type="ECO:0000313" key="3">
    <source>
        <dbReference type="EMBL" id="NDJ94272.1"/>
    </source>
</evidence>
<dbReference type="GO" id="GO:0004609">
    <property type="term" value="F:phosphatidylserine decarboxylase activity"/>
    <property type="evidence" value="ECO:0007669"/>
    <property type="project" value="InterPro"/>
</dbReference>
<protein>
    <submittedName>
        <fullName evidence="3">Phosphatidylserine decarboxylase proenzyme, mitochondrial (Trinotate prediction)</fullName>
    </submittedName>
</protein>